<dbReference type="SUPFAM" id="SSF51905">
    <property type="entry name" value="FAD/NAD(P)-binding domain"/>
    <property type="match status" value="1"/>
</dbReference>
<sequence length="483" mass="49812">MGTMAEGPHLAVVGAGPAGLAAALAAAARGVRVTLVDSAAEAGGQFYRQPAAALGARRPQALHHQWRTWERLRDGLTAHVARGRITHLSDHHVWFVEGQSDGFTVHALRGPEQEQSVAVRADAVLLATGGYEKVLPFPGWTLPGVVTAGGAQAMLKGGLVLPGRTAVVAGTGPLLMPVAVGLAAAGAGVAALVESAGARDFAGHARTLAAHPAKLAEGARYAAELARHRVRIKAHHTVVAAHGSNRVEAVTVAALDGDGRVWPGTERRIACDTLAVGHGMLPHTDLAEALGCRLDGPGVAVDDEQRTDVPGVWAAGETTGIGGAVLSLAEGRIAGLSIAARLNSRTPEAGSYEAAVKARTGLREFFAVLDTVYAPPAHWTEQVADDTVVCRCEEVPASAIREAAGELGAGDVRTVKLLTRAGMGWCQGRMCGPAVAGLAGCEFQPSRRPFARPVPLGVLAGTDFDRHHTDSTDSTDSTEEGSS</sequence>
<feature type="domain" description="BFD-like [2Fe-2S]-binding" evidence="3">
    <location>
        <begin position="388"/>
        <end position="437"/>
    </location>
</feature>
<dbReference type="InterPro" id="IPR007419">
    <property type="entry name" value="BFD-like_2Fe2S-bd_dom"/>
</dbReference>
<reference evidence="5" key="1">
    <citation type="journal article" date="2014" name="Int. J. Syst. Evol. Microbiol.">
        <title>Complete genome sequence of Corynebacterium casei LMG S-19264T (=DSM 44701T), isolated from a smear-ripened cheese.</title>
        <authorList>
            <consortium name="US DOE Joint Genome Institute (JGI-PGF)"/>
            <person name="Walter F."/>
            <person name="Albersmeier A."/>
            <person name="Kalinowski J."/>
            <person name="Ruckert C."/>
        </authorList>
    </citation>
    <scope>NUCLEOTIDE SEQUENCE</scope>
    <source>
        <strain evidence="5">JCM 3035</strain>
    </source>
</reference>
<dbReference type="PIRSF" id="PIRSF037495">
    <property type="entry name" value="Opine_OX_OoxA/HcnB"/>
    <property type="match status" value="1"/>
</dbReference>
<accession>A0A917QXK7</accession>
<dbReference type="Proteomes" id="UP000637788">
    <property type="component" value="Unassembled WGS sequence"/>
</dbReference>
<evidence type="ECO:0000256" key="2">
    <source>
        <dbReference type="SAM" id="MobiDB-lite"/>
    </source>
</evidence>
<dbReference type="InterPro" id="IPR017224">
    <property type="entry name" value="Opine_Oxase_asu/HCN_bsu"/>
</dbReference>
<dbReference type="Pfam" id="PF04324">
    <property type="entry name" value="Fer2_BFD"/>
    <property type="match status" value="1"/>
</dbReference>
<dbReference type="InterPro" id="IPR023753">
    <property type="entry name" value="FAD/NAD-binding_dom"/>
</dbReference>
<protein>
    <submittedName>
        <fullName evidence="5">Oxidase</fullName>
    </submittedName>
</protein>
<keyword evidence="1" id="KW-0560">Oxidoreductase</keyword>
<dbReference type="InterPro" id="IPR041854">
    <property type="entry name" value="BFD-like_2Fe2S-bd_dom_sf"/>
</dbReference>
<feature type="domain" description="FAD/NAD(P)-binding" evidence="4">
    <location>
        <begin position="9"/>
        <end position="321"/>
    </location>
</feature>
<dbReference type="PRINTS" id="PR00469">
    <property type="entry name" value="PNDRDTASEII"/>
</dbReference>
<dbReference type="GO" id="GO:0016491">
    <property type="term" value="F:oxidoreductase activity"/>
    <property type="evidence" value="ECO:0007669"/>
    <property type="project" value="UniProtKB-KW"/>
</dbReference>
<name>A0A917QXK7_9ACTN</name>
<evidence type="ECO:0000259" key="3">
    <source>
        <dbReference type="Pfam" id="PF04324"/>
    </source>
</evidence>
<keyword evidence="6" id="KW-1185">Reference proteome</keyword>
<dbReference type="EMBL" id="BMPQ01000009">
    <property type="protein sequence ID" value="GGK75202.1"/>
    <property type="molecule type" value="Genomic_DNA"/>
</dbReference>
<dbReference type="PANTHER" id="PTHR42949:SF3">
    <property type="entry name" value="ANAEROBIC GLYCEROL-3-PHOSPHATE DEHYDROGENASE SUBUNIT B"/>
    <property type="match status" value="1"/>
</dbReference>
<proteinExistence type="predicted"/>
<evidence type="ECO:0000313" key="5">
    <source>
        <dbReference type="EMBL" id="GGK75202.1"/>
    </source>
</evidence>
<dbReference type="Pfam" id="PF07992">
    <property type="entry name" value="Pyr_redox_2"/>
    <property type="match status" value="1"/>
</dbReference>
<evidence type="ECO:0000259" key="4">
    <source>
        <dbReference type="Pfam" id="PF07992"/>
    </source>
</evidence>
<dbReference type="AlphaFoldDB" id="A0A917QXK7"/>
<dbReference type="PRINTS" id="PR00368">
    <property type="entry name" value="FADPNR"/>
</dbReference>
<reference evidence="5" key="2">
    <citation type="submission" date="2020-09" db="EMBL/GenBank/DDBJ databases">
        <authorList>
            <person name="Sun Q."/>
            <person name="Ohkuma M."/>
        </authorList>
    </citation>
    <scope>NUCLEOTIDE SEQUENCE</scope>
    <source>
        <strain evidence="5">JCM 3035</strain>
    </source>
</reference>
<gene>
    <name evidence="5" type="ORF">GCM10010094_40450</name>
</gene>
<feature type="region of interest" description="Disordered" evidence="2">
    <location>
        <begin position="461"/>
        <end position="483"/>
    </location>
</feature>
<dbReference type="InterPro" id="IPR036188">
    <property type="entry name" value="FAD/NAD-bd_sf"/>
</dbReference>
<organism evidence="5 6">
    <name type="scientific">Streptomyces flaveus</name>
    <dbReference type="NCBI Taxonomy" id="66370"/>
    <lineage>
        <taxon>Bacteria</taxon>
        <taxon>Bacillati</taxon>
        <taxon>Actinomycetota</taxon>
        <taxon>Actinomycetes</taxon>
        <taxon>Kitasatosporales</taxon>
        <taxon>Streptomycetaceae</taxon>
        <taxon>Streptomyces</taxon>
        <taxon>Streptomyces aurantiacus group</taxon>
    </lineage>
</organism>
<dbReference type="PANTHER" id="PTHR42949">
    <property type="entry name" value="ANAEROBIC GLYCEROL-3-PHOSPHATE DEHYDROGENASE SUBUNIT B"/>
    <property type="match status" value="1"/>
</dbReference>
<evidence type="ECO:0000313" key="6">
    <source>
        <dbReference type="Proteomes" id="UP000637788"/>
    </source>
</evidence>
<evidence type="ECO:0000256" key="1">
    <source>
        <dbReference type="ARBA" id="ARBA00023002"/>
    </source>
</evidence>
<dbReference type="Gene3D" id="1.10.10.1100">
    <property type="entry name" value="BFD-like [2Fe-2S]-binding domain"/>
    <property type="match status" value="1"/>
</dbReference>
<dbReference type="Gene3D" id="3.50.50.60">
    <property type="entry name" value="FAD/NAD(P)-binding domain"/>
    <property type="match status" value="2"/>
</dbReference>
<dbReference type="CDD" id="cd19946">
    <property type="entry name" value="GlpA-like_Fer2_BFD-like"/>
    <property type="match status" value="1"/>
</dbReference>
<comment type="caution">
    <text evidence="5">The sequence shown here is derived from an EMBL/GenBank/DDBJ whole genome shotgun (WGS) entry which is preliminary data.</text>
</comment>
<dbReference type="InterPro" id="IPR051691">
    <property type="entry name" value="Metab_Enz_Cyan_OpOx_G3PDH"/>
</dbReference>